<protein>
    <submittedName>
        <fullName evidence="1">Uncharacterized protein</fullName>
    </submittedName>
</protein>
<evidence type="ECO:0000313" key="2">
    <source>
        <dbReference type="Proteomes" id="UP000239757"/>
    </source>
</evidence>
<name>A0A2P5VY78_GOSBA</name>
<evidence type="ECO:0000313" key="1">
    <source>
        <dbReference type="EMBL" id="PPR83783.1"/>
    </source>
</evidence>
<accession>A0A2P5VY78</accession>
<proteinExistence type="predicted"/>
<reference evidence="1 2" key="1">
    <citation type="submission" date="2015-01" db="EMBL/GenBank/DDBJ databases">
        <title>Genome of allotetraploid Gossypium barbadense reveals genomic plasticity and fiber elongation in cotton evolution.</title>
        <authorList>
            <person name="Chen X."/>
            <person name="Liu X."/>
            <person name="Zhao B."/>
            <person name="Zheng H."/>
            <person name="Hu Y."/>
            <person name="Lu G."/>
            <person name="Yang C."/>
            <person name="Chen J."/>
            <person name="Shan C."/>
            <person name="Zhang L."/>
            <person name="Zhou Y."/>
            <person name="Wang L."/>
            <person name="Guo W."/>
            <person name="Bai Y."/>
            <person name="Ruan J."/>
            <person name="Shangguan X."/>
            <person name="Mao Y."/>
            <person name="Jiang J."/>
            <person name="Zhu Y."/>
            <person name="Lei J."/>
            <person name="Kang H."/>
            <person name="Chen S."/>
            <person name="He X."/>
            <person name="Wang R."/>
            <person name="Wang Y."/>
            <person name="Chen J."/>
            <person name="Wang L."/>
            <person name="Yu S."/>
            <person name="Wang B."/>
            <person name="Wei J."/>
            <person name="Song S."/>
            <person name="Lu X."/>
            <person name="Gao Z."/>
            <person name="Gu W."/>
            <person name="Deng X."/>
            <person name="Ma D."/>
            <person name="Wang S."/>
            <person name="Liang W."/>
            <person name="Fang L."/>
            <person name="Cai C."/>
            <person name="Zhu X."/>
            <person name="Zhou B."/>
            <person name="Zhang Y."/>
            <person name="Chen Z."/>
            <person name="Xu S."/>
            <person name="Zhu R."/>
            <person name="Wang S."/>
            <person name="Zhang T."/>
            <person name="Zhao G."/>
        </authorList>
    </citation>
    <scope>NUCLEOTIDE SEQUENCE [LARGE SCALE GENOMIC DNA]</scope>
    <source>
        <strain evidence="2">cv. Xinhai21</strain>
        <tissue evidence="1">Leaf</tissue>
    </source>
</reference>
<dbReference type="AlphaFoldDB" id="A0A2P5VY78"/>
<sequence length="95" mass="10645">MDFGISNISLFNLIDEKSIVDEDITVLVEDKMTFGTCDIAEPITTLYISLNPFHLFEPIHLTSTSKTKTRTSLLVYDLAHPEFDSIIQAGSHQCP</sequence>
<dbReference type="EMBL" id="KZ670175">
    <property type="protein sequence ID" value="PPR83783.1"/>
    <property type="molecule type" value="Genomic_DNA"/>
</dbReference>
<organism evidence="1 2">
    <name type="scientific">Gossypium barbadense</name>
    <name type="common">Sea Island cotton</name>
    <name type="synonym">Hibiscus barbadensis</name>
    <dbReference type="NCBI Taxonomy" id="3634"/>
    <lineage>
        <taxon>Eukaryota</taxon>
        <taxon>Viridiplantae</taxon>
        <taxon>Streptophyta</taxon>
        <taxon>Embryophyta</taxon>
        <taxon>Tracheophyta</taxon>
        <taxon>Spermatophyta</taxon>
        <taxon>Magnoliopsida</taxon>
        <taxon>eudicotyledons</taxon>
        <taxon>Gunneridae</taxon>
        <taxon>Pentapetalae</taxon>
        <taxon>rosids</taxon>
        <taxon>malvids</taxon>
        <taxon>Malvales</taxon>
        <taxon>Malvaceae</taxon>
        <taxon>Malvoideae</taxon>
        <taxon>Gossypium</taxon>
    </lineage>
</organism>
<dbReference type="Proteomes" id="UP000239757">
    <property type="component" value="Unassembled WGS sequence"/>
</dbReference>
<gene>
    <name evidence="1" type="ORF">GOBAR_AA36929</name>
</gene>